<dbReference type="EMBL" id="VJZR01000002">
    <property type="protein sequence ID" value="TRX22983.1"/>
    <property type="molecule type" value="Genomic_DNA"/>
</dbReference>
<dbReference type="InterPro" id="IPR013783">
    <property type="entry name" value="Ig-like_fold"/>
</dbReference>
<dbReference type="InterPro" id="IPR014756">
    <property type="entry name" value="Ig_E-set"/>
</dbReference>
<dbReference type="SUPFAM" id="SSF81296">
    <property type="entry name" value="E set domains"/>
    <property type="match status" value="1"/>
</dbReference>
<comment type="cofactor">
    <cofactor evidence="1">
        <name>Zn(2+)</name>
        <dbReference type="ChEBI" id="CHEBI:29105"/>
    </cofactor>
</comment>
<dbReference type="Pfam" id="PF20773">
    <property type="entry name" value="InhA-like_MAM"/>
    <property type="match status" value="1"/>
</dbReference>
<evidence type="ECO:0000313" key="10">
    <source>
        <dbReference type="Proteomes" id="UP000318585"/>
    </source>
</evidence>
<dbReference type="GO" id="GO:0004181">
    <property type="term" value="F:metallocarboxypeptidase activity"/>
    <property type="evidence" value="ECO:0007669"/>
    <property type="project" value="InterPro"/>
</dbReference>
<dbReference type="GO" id="GO:0008270">
    <property type="term" value="F:zinc ion binding"/>
    <property type="evidence" value="ECO:0007669"/>
    <property type="project" value="InterPro"/>
</dbReference>
<accession>A0A553CR18</accession>
<evidence type="ECO:0000256" key="3">
    <source>
        <dbReference type="ARBA" id="ARBA00022670"/>
    </source>
</evidence>
<evidence type="ECO:0000256" key="6">
    <source>
        <dbReference type="ARBA" id="ARBA00023049"/>
    </source>
</evidence>
<keyword evidence="5" id="KW-0862">Zinc</keyword>
<evidence type="ECO:0000259" key="8">
    <source>
        <dbReference type="PROSITE" id="PS52035"/>
    </source>
</evidence>
<evidence type="ECO:0000256" key="4">
    <source>
        <dbReference type="ARBA" id="ARBA00022801"/>
    </source>
</evidence>
<dbReference type="InterPro" id="IPR033810">
    <property type="entry name" value="Carboxypeptidase_T"/>
</dbReference>
<evidence type="ECO:0000256" key="2">
    <source>
        <dbReference type="ARBA" id="ARBA00005988"/>
    </source>
</evidence>
<comment type="similarity">
    <text evidence="2 7">Belongs to the peptidase M14 family.</text>
</comment>
<name>A0A553CR18_9FLAO</name>
<dbReference type="InterPro" id="IPR000834">
    <property type="entry name" value="Peptidase_M14"/>
</dbReference>
<dbReference type="CDD" id="cd03859">
    <property type="entry name" value="M14_CPT"/>
    <property type="match status" value="1"/>
</dbReference>
<keyword evidence="6" id="KW-0482">Metalloprotease</keyword>
<dbReference type="Pfam" id="PF00246">
    <property type="entry name" value="Peptidase_M14"/>
    <property type="match status" value="1"/>
</dbReference>
<dbReference type="Gene3D" id="3.40.630.10">
    <property type="entry name" value="Zn peptidases"/>
    <property type="match status" value="1"/>
</dbReference>
<organism evidence="9 10">
    <name type="scientific">Flavobacterium franklandianum</name>
    <dbReference type="NCBI Taxonomy" id="2594430"/>
    <lineage>
        <taxon>Bacteria</taxon>
        <taxon>Pseudomonadati</taxon>
        <taxon>Bacteroidota</taxon>
        <taxon>Flavobacteriia</taxon>
        <taxon>Flavobacteriales</taxon>
        <taxon>Flavobacteriaceae</taxon>
        <taxon>Flavobacterium</taxon>
    </lineage>
</organism>
<dbReference type="PROSITE" id="PS52035">
    <property type="entry name" value="PEPTIDASE_M14"/>
    <property type="match status" value="1"/>
</dbReference>
<evidence type="ECO:0000256" key="1">
    <source>
        <dbReference type="ARBA" id="ARBA00001947"/>
    </source>
</evidence>
<dbReference type="PANTHER" id="PTHR11705:SF143">
    <property type="entry name" value="SLL0236 PROTEIN"/>
    <property type="match status" value="1"/>
</dbReference>
<dbReference type="Proteomes" id="UP000318585">
    <property type="component" value="Unassembled WGS sequence"/>
</dbReference>
<proteinExistence type="inferred from homology"/>
<protein>
    <submittedName>
        <fullName evidence="9">T9SS sorting signal type C domain-containing protein</fullName>
    </submittedName>
</protein>
<feature type="active site" description="Proton donor/acceptor" evidence="7">
    <location>
        <position position="449"/>
    </location>
</feature>
<dbReference type="GO" id="GO:0005615">
    <property type="term" value="C:extracellular space"/>
    <property type="evidence" value="ECO:0007669"/>
    <property type="project" value="TreeGrafter"/>
</dbReference>
<dbReference type="SUPFAM" id="SSF53187">
    <property type="entry name" value="Zn-dependent exopeptidases"/>
    <property type="match status" value="1"/>
</dbReference>
<dbReference type="OrthoDB" id="9808753at2"/>
<dbReference type="GO" id="GO:0006508">
    <property type="term" value="P:proteolysis"/>
    <property type="evidence" value="ECO:0007669"/>
    <property type="project" value="UniProtKB-KW"/>
</dbReference>
<gene>
    <name evidence="9" type="ORF">FNW17_04225</name>
</gene>
<keyword evidence="10" id="KW-1185">Reference proteome</keyword>
<evidence type="ECO:0000256" key="7">
    <source>
        <dbReference type="PROSITE-ProRule" id="PRU01379"/>
    </source>
</evidence>
<dbReference type="PANTHER" id="PTHR11705">
    <property type="entry name" value="PROTEASE FAMILY M14 CARBOXYPEPTIDASE A,B"/>
    <property type="match status" value="1"/>
</dbReference>
<reference evidence="9 10" key="1">
    <citation type="submission" date="2019-07" db="EMBL/GenBank/DDBJ databases">
        <title>Novel species of Flavobacterium.</title>
        <authorList>
            <person name="Liu Q."/>
            <person name="Xin Y.-H."/>
        </authorList>
    </citation>
    <scope>NUCLEOTIDE SEQUENCE [LARGE SCALE GENOMIC DNA]</scope>
    <source>
        <strain evidence="9 10">LB3P56</strain>
    </source>
</reference>
<dbReference type="SMART" id="SM00631">
    <property type="entry name" value="Zn_pept"/>
    <property type="match status" value="1"/>
</dbReference>
<evidence type="ECO:0000256" key="5">
    <source>
        <dbReference type="ARBA" id="ARBA00022833"/>
    </source>
</evidence>
<evidence type="ECO:0000313" key="9">
    <source>
        <dbReference type="EMBL" id="TRX22983.1"/>
    </source>
</evidence>
<dbReference type="Gene3D" id="2.60.40.10">
    <property type="entry name" value="Immunoglobulins"/>
    <property type="match status" value="1"/>
</dbReference>
<sequence>MKRITYIVLPLLFFTSFLYSQKNHDSHIRKNLPNDVYKKIKISNPSPELMNKLGSIGLDLDCGSQFDSNGDLLIEVSTYEASKINKITSYQVVIDDMENFYAKRAVKNLPQAKVNLRTEKLNKIKSTNKSTSLKATSFGNITHRFEKTEIDWTVPTNFQLGASFGGCLTVDETNAQLDLMRSLYPNLITAKANASPTNQLTIGGRPVYVVKISNSNITGTKPQTLYTGMTHSREVSSLMNLTYFMWYLLENYATDPDVKNLVDNHELYFIPIVNPDGLAYNQQQAPTGGGMQRKNRRVTGTVAVPCSIYLDGIDLNRNWGTYWGYDDQGSSPAGCDDTYRGTAGFSEAETTSIKDFFLLHNFKTSVNHHAYKNAALHGRAAFYHTNNNTANAGVPNGRENEYYQYSHDMTQYSRYAYGSSPNISYWNNGNCNDWMSEGSGKNTLCWTPENGAPTGEGGFWPLPSQIPTIAKRAMRMNFIAGFYSGVYAKLHDLTKSDISTTSGALSFGLERVGQTDGNFTLTVTPISSNILSVTNVAEQSGMTVLEQRNLGVNFTLSPTIAAKEKIVFEVTLSNGTYIIYKTRLEKYYNPTSLFTSLVDPTTLTGAGWTASGTASWAITTTDGFGGTAGITTNTAAAYASAITTANLTQTAAISLAGKQQVAIQFNAKWDLERSFDYVQLQGSPDGGTTWIAMDGKYTKPGTTTSVTDYTTTLATTSKTTGDKAFQPDGLPIYDGDKFDKWVLEEYYISATENSGLFNKASVKFRFIFRTDSNNRAHGYNTTFKGFRFDNFKILEIKSSPPVAICKNATLSLNSAGSLTVLPVDVNDGSSDDIGITAITVSPNTFNCSHANTTQAVTLSVTDADGQISTCVASVTITVPEATITTISPNTAISGETAFTLTVNGSNFVNGQSLIRWNGANRTSTFVSANQLTASISAADISSSGTANVTVFNSCCSIATVAQTFTITTNCSSTTTWNGTTWSNGAPTSSTTAIIAGNYNVSTNINACTLTVNNNAVVSIPSGYNVTLNGAITVSSGSFTLNNNANLIQTSNAANSGNIIVKRNSSALIRLDYTAWSSPVTNNTSLFLQSFSPATSSNRFYDYTTSTNLYTEIASPATTNFALGKGYLIRISNNHPTTPTVWNGSFTGVPNNGIIPITITNGGVGKRFNLVGNPYPSTISMTQFVADNNTKITGTLYFWRKTNGLTNPTYCTWVNGVFTSNGGAQVVNPNGIIQTGQGFFVEALNSATSVTFNNGQRIANNANQFFKTKVVERSTIWLNATNSIGNFSQMALSYVSEATQGVDDFDGKYYNDGAIALNSVLDNTDYVIQGRALPFDGTDEVPLSFKATNPGNYTIAIDHVEGLFSGSQDIILKDNETGTETNLKNGGYTFSAPTGATNSRFSLKYQKTLGTNTVVFDENSLVVFKKNGNINIKSNGTFIDNVKLYDIRGRLLFEKTKVNANETSIESLKYANQVLIVQITSNDNKVINKKVAN</sequence>
<feature type="domain" description="Peptidase M14" evidence="8">
    <location>
        <begin position="166"/>
        <end position="484"/>
    </location>
</feature>
<dbReference type="RefSeq" id="WP_144070943.1">
    <property type="nucleotide sequence ID" value="NZ_VJZR01000002.1"/>
</dbReference>
<dbReference type="NCBIfam" id="NF033708">
    <property type="entry name" value="T9SS_Cterm_ChiA"/>
    <property type="match status" value="1"/>
</dbReference>
<keyword evidence="3" id="KW-0645">Protease</keyword>
<comment type="caution">
    <text evidence="9">The sequence shown here is derived from an EMBL/GenBank/DDBJ whole genome shotgun (WGS) entry which is preliminary data.</text>
</comment>
<keyword evidence="4" id="KW-0378">Hydrolase</keyword>